<dbReference type="SMART" id="SM00908">
    <property type="entry name" value="Gal-bind_lectin"/>
    <property type="match status" value="1"/>
</dbReference>
<evidence type="ECO:0000256" key="2">
    <source>
        <dbReference type="RuleBase" id="RU102079"/>
    </source>
</evidence>
<sequence length="338" mass="35467">MRLSDSKQDLDMASPVYNPVLPYIGIIDGGFTPGKLVRIQGNTHHSANRFAINLQCGPNTSPRDDIALHISPRFCEHHITRNSLQNMSWGVEENHGHMPLTAGQSFEIIILCDPSHYKIAVNGQHFAEFGHRIPFQRVSFLTIDGDVNISLIQYEGGSYMPGSSANFVPPPVAPVPPLPMSTGVPYPPNSSVFPPVPGSYGPMPPGSYAQGYPTGYYPPPPPGYAPHTSSSKGGLLDKAGAAIAGALGTTGIMGALGGKSHHGSKAAMGAGLTGAAATGHLSPKKAHKAQKKAHKKALKYGLPIAGVGLGAYALHKGFHHHHHGSSSSSSSSSSSEEE</sequence>
<protein>
    <recommendedName>
        <fullName evidence="2">Galectin</fullName>
    </recommendedName>
</protein>
<gene>
    <name evidence="5" type="ORF">L9F63_003278</name>
</gene>
<keyword evidence="1 2" id="KW-0430">Lectin</keyword>
<dbReference type="Pfam" id="PF00337">
    <property type="entry name" value="Gal-bind_lectin"/>
    <property type="match status" value="1"/>
</dbReference>
<feature type="compositionally biased region" description="Low complexity" evidence="3">
    <location>
        <begin position="325"/>
        <end position="338"/>
    </location>
</feature>
<evidence type="ECO:0000313" key="5">
    <source>
        <dbReference type="EMBL" id="KAJ9582385.1"/>
    </source>
</evidence>
<evidence type="ECO:0000313" key="6">
    <source>
        <dbReference type="Proteomes" id="UP001233999"/>
    </source>
</evidence>
<dbReference type="PANTHER" id="PTHR11346">
    <property type="entry name" value="GALECTIN"/>
    <property type="match status" value="1"/>
</dbReference>
<dbReference type="FunFam" id="2.60.120.200:FF:000256">
    <property type="entry name" value="Galectin"/>
    <property type="match status" value="1"/>
</dbReference>
<dbReference type="AlphaFoldDB" id="A0AAD8E9K7"/>
<dbReference type="EMBL" id="JASPKZ010007803">
    <property type="protein sequence ID" value="KAJ9582385.1"/>
    <property type="molecule type" value="Genomic_DNA"/>
</dbReference>
<organism evidence="5 6">
    <name type="scientific">Diploptera punctata</name>
    <name type="common">Pacific beetle cockroach</name>
    <dbReference type="NCBI Taxonomy" id="6984"/>
    <lineage>
        <taxon>Eukaryota</taxon>
        <taxon>Metazoa</taxon>
        <taxon>Ecdysozoa</taxon>
        <taxon>Arthropoda</taxon>
        <taxon>Hexapoda</taxon>
        <taxon>Insecta</taxon>
        <taxon>Pterygota</taxon>
        <taxon>Neoptera</taxon>
        <taxon>Polyneoptera</taxon>
        <taxon>Dictyoptera</taxon>
        <taxon>Blattodea</taxon>
        <taxon>Blaberoidea</taxon>
        <taxon>Blaberidae</taxon>
        <taxon>Diplopterinae</taxon>
        <taxon>Diploptera</taxon>
    </lineage>
</organism>
<evidence type="ECO:0000256" key="3">
    <source>
        <dbReference type="SAM" id="MobiDB-lite"/>
    </source>
</evidence>
<proteinExistence type="predicted"/>
<dbReference type="InterPro" id="IPR001079">
    <property type="entry name" value="Galectin_CRD"/>
</dbReference>
<reference evidence="5" key="2">
    <citation type="submission" date="2023-05" db="EMBL/GenBank/DDBJ databases">
        <authorList>
            <person name="Fouks B."/>
        </authorList>
    </citation>
    <scope>NUCLEOTIDE SEQUENCE</scope>
    <source>
        <strain evidence="5">Stay&amp;Tobe</strain>
        <tissue evidence="5">Testes</tissue>
    </source>
</reference>
<dbReference type="SMART" id="SM00276">
    <property type="entry name" value="GLECT"/>
    <property type="match status" value="1"/>
</dbReference>
<dbReference type="InterPro" id="IPR013320">
    <property type="entry name" value="ConA-like_dom_sf"/>
</dbReference>
<feature type="domain" description="Galectin" evidence="4">
    <location>
        <begin position="23"/>
        <end position="155"/>
    </location>
</feature>
<reference evidence="5" key="1">
    <citation type="journal article" date="2023" name="IScience">
        <title>Live-bearing cockroach genome reveals convergent evolutionary mechanisms linked to viviparity in insects and beyond.</title>
        <authorList>
            <person name="Fouks B."/>
            <person name="Harrison M.C."/>
            <person name="Mikhailova A.A."/>
            <person name="Marchal E."/>
            <person name="English S."/>
            <person name="Carruthers M."/>
            <person name="Jennings E.C."/>
            <person name="Chiamaka E.L."/>
            <person name="Frigard R.A."/>
            <person name="Pippel M."/>
            <person name="Attardo G.M."/>
            <person name="Benoit J.B."/>
            <person name="Bornberg-Bauer E."/>
            <person name="Tobe S.S."/>
        </authorList>
    </citation>
    <scope>NUCLEOTIDE SEQUENCE</scope>
    <source>
        <strain evidence="5">Stay&amp;Tobe</strain>
    </source>
</reference>
<accession>A0AAD8E9K7</accession>
<dbReference type="InterPro" id="IPR044156">
    <property type="entry name" value="Galectin-like"/>
</dbReference>
<name>A0AAD8E9K7_DIPPU</name>
<dbReference type="GO" id="GO:0016936">
    <property type="term" value="F:galactoside binding"/>
    <property type="evidence" value="ECO:0007669"/>
    <property type="project" value="TreeGrafter"/>
</dbReference>
<evidence type="ECO:0000256" key="1">
    <source>
        <dbReference type="ARBA" id="ARBA00022734"/>
    </source>
</evidence>
<dbReference type="CDD" id="cd00070">
    <property type="entry name" value="GLECT"/>
    <property type="match status" value="1"/>
</dbReference>
<evidence type="ECO:0000259" key="4">
    <source>
        <dbReference type="PROSITE" id="PS51304"/>
    </source>
</evidence>
<dbReference type="SUPFAM" id="SSF49899">
    <property type="entry name" value="Concanavalin A-like lectins/glucanases"/>
    <property type="match status" value="1"/>
</dbReference>
<comment type="caution">
    <text evidence="5">The sequence shown here is derived from an EMBL/GenBank/DDBJ whole genome shotgun (WGS) entry which is preliminary data.</text>
</comment>
<feature type="region of interest" description="Disordered" evidence="3">
    <location>
        <begin position="318"/>
        <end position="338"/>
    </location>
</feature>
<dbReference type="GO" id="GO:0030246">
    <property type="term" value="F:carbohydrate binding"/>
    <property type="evidence" value="ECO:0007669"/>
    <property type="project" value="UniProtKB-UniRule"/>
</dbReference>
<dbReference type="PANTHER" id="PTHR11346:SF176">
    <property type="entry name" value="32 KDA BETA-GALACTOSIDE-BINDING LECTIN LEC-3"/>
    <property type="match status" value="1"/>
</dbReference>
<keyword evidence="6" id="KW-1185">Reference proteome</keyword>
<dbReference type="Proteomes" id="UP001233999">
    <property type="component" value="Unassembled WGS sequence"/>
</dbReference>
<dbReference type="PROSITE" id="PS51304">
    <property type="entry name" value="GALECTIN"/>
    <property type="match status" value="1"/>
</dbReference>
<dbReference type="Gene3D" id="2.60.120.200">
    <property type="match status" value="1"/>
</dbReference>